<dbReference type="AlphaFoldDB" id="A0A6J4JCW3"/>
<protein>
    <submittedName>
        <fullName evidence="2">Dihydroneopterin aldolase</fullName>
        <ecNumber evidence="2">4.1.2.25</ecNumber>
    </submittedName>
</protein>
<feature type="compositionally biased region" description="Basic residues" evidence="1">
    <location>
        <begin position="15"/>
        <end position="27"/>
    </location>
</feature>
<feature type="compositionally biased region" description="Basic residues" evidence="1">
    <location>
        <begin position="59"/>
        <end position="71"/>
    </location>
</feature>
<evidence type="ECO:0000313" key="2">
    <source>
        <dbReference type="EMBL" id="CAA9275735.1"/>
    </source>
</evidence>
<gene>
    <name evidence="2" type="ORF">AVDCRST_MAG83-3549</name>
</gene>
<feature type="non-terminal residue" evidence="2">
    <location>
        <position position="125"/>
    </location>
</feature>
<evidence type="ECO:0000256" key="1">
    <source>
        <dbReference type="SAM" id="MobiDB-lite"/>
    </source>
</evidence>
<dbReference type="EC" id="4.1.2.25" evidence="2"/>
<name>A0A6J4JCW3_9MICC</name>
<sequence length="125" mass="14449">DGAPAARRSLADGHQRHRPPRRLRLRAAGRPALPRRCGPPPRPAPRRNQRRPHPDGPLRRGRRAGQFHHRREAVPADRGAGRNDRSRDPRPLPRRGGRRHRAQTEGPHPRALRRRRRHDPQEQAV</sequence>
<feature type="non-terminal residue" evidence="2">
    <location>
        <position position="1"/>
    </location>
</feature>
<dbReference type="EMBL" id="CADCTE010000193">
    <property type="protein sequence ID" value="CAA9275735.1"/>
    <property type="molecule type" value="Genomic_DNA"/>
</dbReference>
<reference evidence="2" key="1">
    <citation type="submission" date="2020-02" db="EMBL/GenBank/DDBJ databases">
        <authorList>
            <person name="Meier V. D."/>
        </authorList>
    </citation>
    <scope>NUCLEOTIDE SEQUENCE</scope>
    <source>
        <strain evidence="2">AVDCRST_MAG83</strain>
    </source>
</reference>
<feature type="region of interest" description="Disordered" evidence="1">
    <location>
        <begin position="1"/>
        <end position="125"/>
    </location>
</feature>
<organism evidence="2">
    <name type="scientific">uncultured Arthrobacter sp</name>
    <dbReference type="NCBI Taxonomy" id="114050"/>
    <lineage>
        <taxon>Bacteria</taxon>
        <taxon>Bacillati</taxon>
        <taxon>Actinomycetota</taxon>
        <taxon>Actinomycetes</taxon>
        <taxon>Micrococcales</taxon>
        <taxon>Micrococcaceae</taxon>
        <taxon>Arthrobacter</taxon>
        <taxon>environmental samples</taxon>
    </lineage>
</organism>
<proteinExistence type="predicted"/>
<accession>A0A6J4JCW3</accession>
<feature type="compositionally biased region" description="Basic residues" evidence="1">
    <location>
        <begin position="92"/>
        <end position="101"/>
    </location>
</feature>
<dbReference type="GO" id="GO:0004150">
    <property type="term" value="F:dihydroneopterin aldolase activity"/>
    <property type="evidence" value="ECO:0007669"/>
    <property type="project" value="UniProtKB-EC"/>
</dbReference>
<feature type="compositionally biased region" description="Basic and acidic residues" evidence="1">
    <location>
        <begin position="72"/>
        <end position="91"/>
    </location>
</feature>
<keyword evidence="2" id="KW-0456">Lyase</keyword>